<feature type="compositionally biased region" description="Basic residues" evidence="4">
    <location>
        <begin position="8"/>
        <end position="22"/>
    </location>
</feature>
<feature type="domain" description="G5" evidence="5">
    <location>
        <begin position="215"/>
        <end position="294"/>
    </location>
</feature>
<proteinExistence type="inferred from homology"/>
<dbReference type="SUPFAM" id="SSF53955">
    <property type="entry name" value="Lysozyme-like"/>
    <property type="match status" value="1"/>
</dbReference>
<dbReference type="RefSeq" id="WP_311513276.1">
    <property type="nucleotide sequence ID" value="NZ_JAVREP010000015.1"/>
</dbReference>
<reference evidence="7" key="1">
    <citation type="submission" date="2023-07" db="EMBL/GenBank/DDBJ databases">
        <title>30 novel species of actinomycetes from the DSMZ collection.</title>
        <authorList>
            <person name="Nouioui I."/>
        </authorList>
    </citation>
    <scope>NUCLEOTIDE SEQUENCE [LARGE SCALE GENOMIC DNA]</scope>
    <source>
        <strain evidence="7">DSM 44743</strain>
    </source>
</reference>
<evidence type="ECO:0000256" key="2">
    <source>
        <dbReference type="ARBA" id="ARBA00022729"/>
    </source>
</evidence>
<evidence type="ECO:0000256" key="4">
    <source>
        <dbReference type="SAM" id="MobiDB-lite"/>
    </source>
</evidence>
<dbReference type="PROSITE" id="PS51109">
    <property type="entry name" value="G5"/>
    <property type="match status" value="1"/>
</dbReference>
<dbReference type="Proteomes" id="UP001183390">
    <property type="component" value="Unassembled WGS sequence"/>
</dbReference>
<dbReference type="Pfam" id="PF07501">
    <property type="entry name" value="G5"/>
    <property type="match status" value="1"/>
</dbReference>
<comment type="caution">
    <text evidence="6">The sequence shown here is derived from an EMBL/GenBank/DDBJ whole genome shotgun (WGS) entry which is preliminary data.</text>
</comment>
<dbReference type="Pfam" id="PF03990">
    <property type="entry name" value="DUF348"/>
    <property type="match status" value="3"/>
</dbReference>
<dbReference type="InterPro" id="IPR010618">
    <property type="entry name" value="RPF"/>
</dbReference>
<dbReference type="InterPro" id="IPR011098">
    <property type="entry name" value="G5_dom"/>
</dbReference>
<keyword evidence="2" id="KW-0732">Signal</keyword>
<dbReference type="SMART" id="SM01208">
    <property type="entry name" value="G5"/>
    <property type="match status" value="1"/>
</dbReference>
<dbReference type="Pfam" id="PF06737">
    <property type="entry name" value="Transglycosylas"/>
    <property type="match status" value="1"/>
</dbReference>
<organism evidence="6 7">
    <name type="scientific">Nocardiopsis lambiniae</name>
    <dbReference type="NCBI Taxonomy" id="3075539"/>
    <lineage>
        <taxon>Bacteria</taxon>
        <taxon>Bacillati</taxon>
        <taxon>Actinomycetota</taxon>
        <taxon>Actinomycetes</taxon>
        <taxon>Streptosporangiales</taxon>
        <taxon>Nocardiopsidaceae</taxon>
        <taxon>Nocardiopsis</taxon>
    </lineage>
</organism>
<evidence type="ECO:0000256" key="1">
    <source>
        <dbReference type="ARBA" id="ARBA00010830"/>
    </source>
</evidence>
<dbReference type="EMBL" id="JAVREP010000015">
    <property type="protein sequence ID" value="MDT0330716.1"/>
    <property type="molecule type" value="Genomic_DNA"/>
</dbReference>
<dbReference type="Gene3D" id="2.20.230.10">
    <property type="entry name" value="Resuscitation-promoting factor rpfb"/>
    <property type="match status" value="1"/>
</dbReference>
<dbReference type="CDD" id="cd13925">
    <property type="entry name" value="RPF"/>
    <property type="match status" value="1"/>
</dbReference>
<name>A0ABU2MEL6_9ACTN</name>
<gene>
    <name evidence="6" type="ORF">RM479_20050</name>
</gene>
<keyword evidence="7" id="KW-1185">Reference proteome</keyword>
<protein>
    <submittedName>
        <fullName evidence="6">Ubiquitin-like domain-containing protein</fullName>
    </submittedName>
</protein>
<evidence type="ECO:0000313" key="7">
    <source>
        <dbReference type="Proteomes" id="UP001183390"/>
    </source>
</evidence>
<evidence type="ECO:0000259" key="5">
    <source>
        <dbReference type="PROSITE" id="PS51109"/>
    </source>
</evidence>
<dbReference type="InterPro" id="IPR007137">
    <property type="entry name" value="DUF348"/>
</dbReference>
<dbReference type="InterPro" id="IPR023346">
    <property type="entry name" value="Lysozyme-like_dom_sf"/>
</dbReference>
<evidence type="ECO:0000256" key="3">
    <source>
        <dbReference type="ARBA" id="ARBA00022801"/>
    </source>
</evidence>
<comment type="similarity">
    <text evidence="1">Belongs to the transglycosylase family. Rpf subfamily.</text>
</comment>
<sequence>MPRTRTTAQRRPRGRRRARRRLPPPLLAAVTAAVLALGAGGTALAAHKTVVLDVNGTERTVHTFGGTVADALDAADITLADGDLVAPALDAPVASGEHVLVRSPRDLTVELDGHPLAHSVNAATLGEALRQIGLDPEGVALSTAHDTPIPTDGLTVTAERAPRMVVLRDTVRTETRSTGDTVADVLDAAHVTLGEHDIVTPDPDTAAAPDMTVRVVPVLGEPVTEEIPIEAETVERENPDLPEGERETVTEPEDGVKRVVTATVLHHGEEVERVLEEEVVTAPVEGVVDIGTKAPEGTPPAGGGAAADLNWSALAQCESGGNPSAVNSAGGYHGLYQFSPSTWQSVGGTGLPSEATPQEQTQRAQQLYNAVGGDWQSQWPHCGVHLFD</sequence>
<keyword evidence="3" id="KW-0378">Hydrolase</keyword>
<dbReference type="Gene3D" id="1.10.530.10">
    <property type="match status" value="1"/>
</dbReference>
<evidence type="ECO:0000313" key="6">
    <source>
        <dbReference type="EMBL" id="MDT0330716.1"/>
    </source>
</evidence>
<feature type="region of interest" description="Disordered" evidence="4">
    <location>
        <begin position="1"/>
        <end position="22"/>
    </location>
</feature>
<accession>A0ABU2MEL6</accession>